<keyword evidence="2" id="KW-0788">Thiol protease</keyword>
<organism evidence="5 6">
    <name type="scientific">Discina gigas</name>
    <dbReference type="NCBI Taxonomy" id="1032678"/>
    <lineage>
        <taxon>Eukaryota</taxon>
        <taxon>Fungi</taxon>
        <taxon>Dikarya</taxon>
        <taxon>Ascomycota</taxon>
        <taxon>Pezizomycotina</taxon>
        <taxon>Pezizomycetes</taxon>
        <taxon>Pezizales</taxon>
        <taxon>Discinaceae</taxon>
        <taxon>Discina</taxon>
    </lineage>
</organism>
<reference evidence="5 6" key="1">
    <citation type="submission" date="2024-02" db="EMBL/GenBank/DDBJ databases">
        <title>Discinaceae phylogenomics.</title>
        <authorList>
            <person name="Dirks A.C."/>
            <person name="James T.Y."/>
        </authorList>
    </citation>
    <scope>NUCLEOTIDE SEQUENCE [LARGE SCALE GENOMIC DNA]</scope>
    <source>
        <strain evidence="5 6">ACD0624</strain>
    </source>
</reference>
<dbReference type="InterPro" id="IPR029030">
    <property type="entry name" value="Caspase-like_dom_sf"/>
</dbReference>
<evidence type="ECO:0000259" key="4">
    <source>
        <dbReference type="Pfam" id="PF00656"/>
    </source>
</evidence>
<dbReference type="InterPro" id="IPR052039">
    <property type="entry name" value="Caspase-related_regulators"/>
</dbReference>
<dbReference type="SUPFAM" id="SSF52129">
    <property type="entry name" value="Caspase-like"/>
    <property type="match status" value="1"/>
</dbReference>
<dbReference type="Pfam" id="PF00656">
    <property type="entry name" value="Peptidase_C14"/>
    <property type="match status" value="1"/>
</dbReference>
<protein>
    <recommendedName>
        <fullName evidence="4">Peptidase C14 caspase domain-containing protein</fullName>
    </recommendedName>
</protein>
<proteinExistence type="predicted"/>
<name>A0ABR3G3U6_9PEZI</name>
<accession>A0ABR3G3U6</accession>
<keyword evidence="1" id="KW-0053">Apoptosis</keyword>
<feature type="non-terminal residue" evidence="5">
    <location>
        <position position="366"/>
    </location>
</feature>
<feature type="domain" description="Peptidase C14 caspase" evidence="4">
    <location>
        <begin position="1"/>
        <end position="194"/>
    </location>
</feature>
<keyword evidence="2" id="KW-0645">Protease</keyword>
<evidence type="ECO:0000256" key="2">
    <source>
        <dbReference type="ARBA" id="ARBA00022807"/>
    </source>
</evidence>
<evidence type="ECO:0000313" key="6">
    <source>
        <dbReference type="Proteomes" id="UP001447188"/>
    </source>
</evidence>
<dbReference type="Proteomes" id="UP001447188">
    <property type="component" value="Unassembled WGS sequence"/>
</dbReference>
<evidence type="ECO:0000256" key="1">
    <source>
        <dbReference type="ARBA" id="ARBA00022703"/>
    </source>
</evidence>
<keyword evidence="2" id="KW-0378">Hydrolase</keyword>
<comment type="caution">
    <text evidence="5">The sequence shown here is derived from an EMBL/GenBank/DDBJ whole genome shotgun (WGS) entry which is preliminary data.</text>
</comment>
<keyword evidence="3" id="KW-0865">Zymogen</keyword>
<dbReference type="PANTHER" id="PTHR22576:SF37">
    <property type="entry name" value="MUCOSA-ASSOCIATED LYMPHOID TISSUE LYMPHOMA TRANSLOCATION PROTEIN 1"/>
    <property type="match status" value="1"/>
</dbReference>
<keyword evidence="6" id="KW-1185">Reference proteome</keyword>
<sequence length="366" mass="39195">MKSVLEASGWITRTPAVDLAPEALTREISIFLEQIRKSPGAEAFVYMSGHGITVGGEPRLRIAALNATEFRLGTEPTLSVNALLSSLEAVGASLSIVVFDACRDASEDSKFPALKMPSPQRARLRNVYSMEQVVLYATAQGSTAQDGVNAEGQFTTVLAGALGLPNVTVQDAFEQARTRVWANSHGQQRPEMVTSASPVPFSVPGREIMRRAAAKVEPSGDGVFGEKWLAVARDQLGPDGVKRRSEFSEEDSLANQQLDYAIQSLFPPVQAAKEQLEKLTARGNPWAALTLAFALDDGLFGANDSARGRALAGQLQQAGMDIRLRELQKKGSQPATLALALLSLENARADDDPKAIRALVQAASRA</sequence>
<gene>
    <name evidence="5" type="ORF">Q9L58_010872</name>
</gene>
<dbReference type="PANTHER" id="PTHR22576">
    <property type="entry name" value="MUCOSA ASSOCIATED LYMPHOID TISSUE LYMPHOMA TRANSLOCATION PROTEIN 1/PARACASPASE"/>
    <property type="match status" value="1"/>
</dbReference>
<dbReference type="Gene3D" id="3.40.50.1460">
    <property type="match status" value="1"/>
</dbReference>
<dbReference type="EMBL" id="JBBBZM010000864">
    <property type="protein sequence ID" value="KAL0630281.1"/>
    <property type="molecule type" value="Genomic_DNA"/>
</dbReference>
<evidence type="ECO:0000256" key="3">
    <source>
        <dbReference type="ARBA" id="ARBA00023145"/>
    </source>
</evidence>
<evidence type="ECO:0000313" key="5">
    <source>
        <dbReference type="EMBL" id="KAL0630281.1"/>
    </source>
</evidence>
<dbReference type="InterPro" id="IPR011600">
    <property type="entry name" value="Pept_C14_caspase"/>
</dbReference>